<sequence length="154" mass="17988">MILKNTHNNLEIVLEESLLKEIETIAVQHYPNEFGGFLLGKYSEDFKSVVIESIILPYKYKASPVLFQRSTKDLEKLFIKEYQENSRYYIGEWHSHPDGSTMYSGTDLNAMTETAESDGVQIKNPLLLIISISKKKMQNFTFYYYSEKKLFAYE</sequence>
<name>A0A101CEP5_9FLAO</name>
<evidence type="ECO:0000256" key="4">
    <source>
        <dbReference type="ARBA" id="ARBA00022833"/>
    </source>
</evidence>
<gene>
    <name evidence="7" type="ORF">AR686_17165</name>
</gene>
<dbReference type="Gene3D" id="3.40.140.10">
    <property type="entry name" value="Cytidine Deaminase, domain 2"/>
    <property type="match status" value="1"/>
</dbReference>
<reference evidence="7 8" key="1">
    <citation type="submission" date="2015-10" db="EMBL/GenBank/DDBJ databases">
        <title>Genome sequence of Chryseobacterium greenlandense.</title>
        <authorList>
            <person name="Newman J."/>
            <person name="Fischer K."/>
            <person name="Miller J."/>
        </authorList>
    </citation>
    <scope>NUCLEOTIDE SEQUENCE [LARGE SCALE GENOMIC DNA]</scope>
    <source>
        <strain evidence="7 8">UMB34</strain>
    </source>
</reference>
<keyword evidence="2" id="KW-0479">Metal-binding</keyword>
<dbReference type="Proteomes" id="UP000054388">
    <property type="component" value="Unassembled WGS sequence"/>
</dbReference>
<evidence type="ECO:0000256" key="2">
    <source>
        <dbReference type="ARBA" id="ARBA00022723"/>
    </source>
</evidence>
<dbReference type="RefSeq" id="WP_059137837.1">
    <property type="nucleotide sequence ID" value="NZ_LMAI01000012.1"/>
</dbReference>
<dbReference type="GO" id="GO:0046872">
    <property type="term" value="F:metal ion binding"/>
    <property type="evidence" value="ECO:0007669"/>
    <property type="project" value="UniProtKB-KW"/>
</dbReference>
<accession>A0A101CEP5</accession>
<keyword evidence="3" id="KW-0378">Hydrolase</keyword>
<dbReference type="GO" id="GO:0006508">
    <property type="term" value="P:proteolysis"/>
    <property type="evidence" value="ECO:0007669"/>
    <property type="project" value="UniProtKB-KW"/>
</dbReference>
<protein>
    <recommendedName>
        <fullName evidence="6">JAB domain-containing protein</fullName>
    </recommendedName>
</protein>
<organism evidence="7 8">
    <name type="scientific">Chryseobacterium aquaticum subsp. greenlandense</name>
    <dbReference type="NCBI Taxonomy" id="345663"/>
    <lineage>
        <taxon>Bacteria</taxon>
        <taxon>Pseudomonadati</taxon>
        <taxon>Bacteroidota</taxon>
        <taxon>Flavobacteriia</taxon>
        <taxon>Flavobacteriales</taxon>
        <taxon>Weeksellaceae</taxon>
        <taxon>Chryseobacterium group</taxon>
        <taxon>Chryseobacterium</taxon>
    </lineage>
</organism>
<proteinExistence type="predicted"/>
<evidence type="ECO:0000256" key="1">
    <source>
        <dbReference type="ARBA" id="ARBA00022670"/>
    </source>
</evidence>
<evidence type="ECO:0000256" key="3">
    <source>
        <dbReference type="ARBA" id="ARBA00022801"/>
    </source>
</evidence>
<evidence type="ECO:0000313" key="8">
    <source>
        <dbReference type="Proteomes" id="UP000054388"/>
    </source>
</evidence>
<keyword evidence="4" id="KW-0862">Zinc</keyword>
<feature type="domain" description="JAB" evidence="6">
    <location>
        <begin position="16"/>
        <end position="139"/>
    </location>
</feature>
<evidence type="ECO:0000256" key="5">
    <source>
        <dbReference type="ARBA" id="ARBA00023049"/>
    </source>
</evidence>
<dbReference type="SUPFAM" id="SSF102712">
    <property type="entry name" value="JAB1/MPN domain"/>
    <property type="match status" value="1"/>
</dbReference>
<dbReference type="InterPro" id="IPR028090">
    <property type="entry name" value="JAB_dom_prok"/>
</dbReference>
<keyword evidence="5" id="KW-0482">Metalloprotease</keyword>
<dbReference type="AlphaFoldDB" id="A0A101CEP5"/>
<evidence type="ECO:0000259" key="6">
    <source>
        <dbReference type="Pfam" id="PF14464"/>
    </source>
</evidence>
<keyword evidence="1" id="KW-0645">Protease</keyword>
<evidence type="ECO:0000313" key="7">
    <source>
        <dbReference type="EMBL" id="KUJ54640.1"/>
    </source>
</evidence>
<comment type="caution">
    <text evidence="7">The sequence shown here is derived from an EMBL/GenBank/DDBJ whole genome shotgun (WGS) entry which is preliminary data.</text>
</comment>
<dbReference type="GO" id="GO:0008237">
    <property type="term" value="F:metallopeptidase activity"/>
    <property type="evidence" value="ECO:0007669"/>
    <property type="project" value="UniProtKB-KW"/>
</dbReference>
<dbReference type="EMBL" id="LMAI01000012">
    <property type="protein sequence ID" value="KUJ54640.1"/>
    <property type="molecule type" value="Genomic_DNA"/>
</dbReference>
<dbReference type="Pfam" id="PF14464">
    <property type="entry name" value="Prok-JAB"/>
    <property type="match status" value="1"/>
</dbReference>